<dbReference type="AlphaFoldDB" id="A0AB39KU37"/>
<dbReference type="InterPro" id="IPR058532">
    <property type="entry name" value="YjbR/MT2646/Rv2570-like"/>
</dbReference>
<gene>
    <name evidence="1" type="ORF">ABOZ73_03245</name>
</gene>
<dbReference type="EMBL" id="CP158375">
    <property type="protein sequence ID" value="XDO97450.1"/>
    <property type="molecule type" value="Genomic_DNA"/>
</dbReference>
<keyword evidence="1" id="KW-0238">DNA-binding</keyword>
<organism evidence="1">
    <name type="scientific">Caulobacter sp. 73W</name>
    <dbReference type="NCBI Taxonomy" id="3161137"/>
    <lineage>
        <taxon>Bacteria</taxon>
        <taxon>Pseudomonadati</taxon>
        <taxon>Pseudomonadota</taxon>
        <taxon>Alphaproteobacteria</taxon>
        <taxon>Caulobacterales</taxon>
        <taxon>Caulobacteraceae</taxon>
        <taxon>Caulobacter</taxon>
    </lineage>
</organism>
<name>A0AB39KU37_9CAUL</name>
<dbReference type="InterPro" id="IPR007351">
    <property type="entry name" value="YjbR"/>
</dbReference>
<dbReference type="PANTHER" id="PTHR35145:SF1">
    <property type="entry name" value="CYTOPLASMIC PROTEIN"/>
    <property type="match status" value="1"/>
</dbReference>
<sequence length="116" mass="12446">MTPQAFHDACMALPAATMTVQWGDDQVYKVGGKMFAVAGPGAGKGGYSFKASDLAFEVMTENGMARPAPYLARAKWVWFESLDDHDAAEVADWLKTAHALVAAKLTKAARKDLGLL</sequence>
<protein>
    <submittedName>
        <fullName evidence="1">MmcQ/YjbR family DNA-binding protein</fullName>
    </submittedName>
</protein>
<dbReference type="InterPro" id="IPR038056">
    <property type="entry name" value="YjbR-like_sf"/>
</dbReference>
<evidence type="ECO:0000313" key="1">
    <source>
        <dbReference type="EMBL" id="XDO97450.1"/>
    </source>
</evidence>
<reference evidence="1" key="1">
    <citation type="submission" date="2024-06" db="EMBL/GenBank/DDBJ databases">
        <title>Caulobacter inopinatus, sp. nov.</title>
        <authorList>
            <person name="Donachie S.P."/>
        </authorList>
    </citation>
    <scope>NUCLEOTIDE SEQUENCE</scope>
    <source>
        <strain evidence="1">73W</strain>
    </source>
</reference>
<accession>A0AB39KU37</accession>
<dbReference type="PANTHER" id="PTHR35145">
    <property type="entry name" value="CYTOPLASMIC PROTEIN-RELATED"/>
    <property type="match status" value="1"/>
</dbReference>
<proteinExistence type="predicted"/>
<dbReference type="GO" id="GO:0003677">
    <property type="term" value="F:DNA binding"/>
    <property type="evidence" value="ECO:0007669"/>
    <property type="project" value="UniProtKB-KW"/>
</dbReference>
<dbReference type="Gene3D" id="3.90.1150.30">
    <property type="match status" value="1"/>
</dbReference>
<dbReference type="Pfam" id="PF04237">
    <property type="entry name" value="YjbR"/>
    <property type="match status" value="1"/>
</dbReference>
<dbReference type="RefSeq" id="WP_369060669.1">
    <property type="nucleotide sequence ID" value="NZ_CP158375.1"/>
</dbReference>
<dbReference type="SUPFAM" id="SSF142906">
    <property type="entry name" value="YjbR-like"/>
    <property type="match status" value="1"/>
</dbReference>